<dbReference type="Pfam" id="PF03745">
    <property type="entry name" value="DUF309"/>
    <property type="match status" value="1"/>
</dbReference>
<gene>
    <name evidence="1" type="ORF">K8V30_08700</name>
</gene>
<proteinExistence type="predicted"/>
<dbReference type="Gene3D" id="1.10.3450.10">
    <property type="entry name" value="TTHA0068-like"/>
    <property type="match status" value="1"/>
</dbReference>
<dbReference type="InterPro" id="IPR005500">
    <property type="entry name" value="DUF309"/>
</dbReference>
<accession>A0A921NDX1</accession>
<dbReference type="Proteomes" id="UP000700212">
    <property type="component" value="Unassembled WGS sequence"/>
</dbReference>
<comment type="caution">
    <text evidence="1">The sequence shown here is derived from an EMBL/GenBank/DDBJ whole genome shotgun (WGS) entry which is preliminary data.</text>
</comment>
<protein>
    <submittedName>
        <fullName evidence="1">DUF309 domain-containing protein</fullName>
    </submittedName>
</protein>
<dbReference type="PANTHER" id="PTHR34796">
    <property type="entry name" value="EXPRESSED PROTEIN"/>
    <property type="match status" value="1"/>
</dbReference>
<reference evidence="1" key="2">
    <citation type="submission" date="2021-09" db="EMBL/GenBank/DDBJ databases">
        <authorList>
            <person name="Gilroy R."/>
        </authorList>
    </citation>
    <scope>NUCLEOTIDE SEQUENCE</scope>
    <source>
        <strain evidence="1">CHK160-4876</strain>
    </source>
</reference>
<reference evidence="1" key="1">
    <citation type="journal article" date="2021" name="PeerJ">
        <title>Extensive microbial diversity within the chicken gut microbiome revealed by metagenomics and culture.</title>
        <authorList>
            <person name="Gilroy R."/>
            <person name="Ravi A."/>
            <person name="Getino M."/>
            <person name="Pursley I."/>
            <person name="Horton D.L."/>
            <person name="Alikhan N.F."/>
            <person name="Baker D."/>
            <person name="Gharbi K."/>
            <person name="Hall N."/>
            <person name="Watson M."/>
            <person name="Adriaenssens E.M."/>
            <person name="Foster-Nyarko E."/>
            <person name="Jarju S."/>
            <person name="Secka A."/>
            <person name="Antonio M."/>
            <person name="Oren A."/>
            <person name="Chaudhuri R.R."/>
            <person name="La Ragione R."/>
            <person name="Hildebrand F."/>
            <person name="Pallen M.J."/>
        </authorList>
    </citation>
    <scope>NUCLEOTIDE SEQUENCE</scope>
    <source>
        <strain evidence="1">CHK160-4876</strain>
    </source>
</reference>
<evidence type="ECO:0000313" key="1">
    <source>
        <dbReference type="EMBL" id="HJH11743.1"/>
    </source>
</evidence>
<dbReference type="EMBL" id="DYTV01000116">
    <property type="protein sequence ID" value="HJH11743.1"/>
    <property type="molecule type" value="Genomic_DNA"/>
</dbReference>
<dbReference type="AlphaFoldDB" id="A0A921NDX1"/>
<evidence type="ECO:0000313" key="2">
    <source>
        <dbReference type="Proteomes" id="UP000700212"/>
    </source>
</evidence>
<dbReference type="PANTHER" id="PTHR34796:SF1">
    <property type="entry name" value="EXPRESSED PROTEIN"/>
    <property type="match status" value="1"/>
</dbReference>
<dbReference type="InterPro" id="IPR023203">
    <property type="entry name" value="TTHA0068_sf"/>
</dbReference>
<dbReference type="SUPFAM" id="SSF140663">
    <property type="entry name" value="TTHA0068-like"/>
    <property type="match status" value="1"/>
</dbReference>
<dbReference type="OrthoDB" id="165483at2"/>
<dbReference type="RefSeq" id="WP_108306728.1">
    <property type="nucleotide sequence ID" value="NZ_QAFW01000011.1"/>
</dbReference>
<name>A0A921NDX1_9BACL</name>
<sequence>MHPQLHPLFIDYCAHFVRGDFFECHEVAEDYWKAIAPGDKNHALVGYIQLAVSFYHERRGNIRGANKLRANAQRIFSQADAQFFTYIKRNTLVTLALGDELPLAPPLDVKVQQRLKQLPLLDDDFITHKHLLRDRSAIIAARAIKKASPTK</sequence>
<organism evidence="1 2">
    <name type="scientific">Metalysinibacillus jejuensis</name>
    <dbReference type="NCBI Taxonomy" id="914327"/>
    <lineage>
        <taxon>Bacteria</taxon>
        <taxon>Bacillati</taxon>
        <taxon>Bacillota</taxon>
        <taxon>Bacilli</taxon>
        <taxon>Bacillales</taxon>
        <taxon>Caryophanaceae</taxon>
        <taxon>Metalysinibacillus</taxon>
    </lineage>
</organism>